<evidence type="ECO:0000259" key="2">
    <source>
        <dbReference type="Pfam" id="PF14654"/>
    </source>
</evidence>
<dbReference type="AlphaFoldDB" id="A0A671DJV8"/>
<organism evidence="3 4">
    <name type="scientific">Rhinolophus ferrumequinum</name>
    <name type="common">Greater horseshoe bat</name>
    <dbReference type="NCBI Taxonomy" id="59479"/>
    <lineage>
        <taxon>Eukaryota</taxon>
        <taxon>Metazoa</taxon>
        <taxon>Chordata</taxon>
        <taxon>Craniata</taxon>
        <taxon>Vertebrata</taxon>
        <taxon>Euteleostomi</taxon>
        <taxon>Mammalia</taxon>
        <taxon>Eutheria</taxon>
        <taxon>Laurasiatheria</taxon>
        <taxon>Chiroptera</taxon>
        <taxon>Yinpterochiroptera</taxon>
        <taxon>Rhinolophoidea</taxon>
        <taxon>Rhinolophidae</taxon>
        <taxon>Rhinolophinae</taxon>
        <taxon>Rhinolophus</taxon>
    </lineage>
</organism>
<reference evidence="3 4" key="2">
    <citation type="journal article" date="2018" name="Annu Rev Anim Biosci">
        <title>Bat Biology, Genomes, and the Bat1K Project: To Generate Chromosome-Level Genomes for All Living Bat Species.</title>
        <authorList>
            <person name="Teeling E.C."/>
            <person name="Vernes S.C."/>
            <person name="Davalos L.M."/>
            <person name="Ray D.A."/>
            <person name="Gilbert M.T.P."/>
            <person name="Myers E."/>
        </authorList>
    </citation>
    <scope>NUCLEOTIDE SEQUENCE</scope>
</reference>
<reference evidence="3" key="5">
    <citation type="submission" date="2025-09" db="UniProtKB">
        <authorList>
            <consortium name="Ensembl"/>
        </authorList>
    </citation>
    <scope>IDENTIFICATION</scope>
</reference>
<evidence type="ECO:0000313" key="3">
    <source>
        <dbReference type="Ensembl" id="ENSRFEP00010001037.1"/>
    </source>
</evidence>
<name>A0A671DJV8_RHIFE</name>
<proteinExistence type="predicted"/>
<protein>
    <recommendedName>
        <fullName evidence="2">Mucin catalytic TM and cytoplasmic tail domain-containing protein</fullName>
    </recommendedName>
</protein>
<reference evidence="3" key="4">
    <citation type="submission" date="2025-08" db="UniProtKB">
        <authorList>
            <consortium name="Ensembl"/>
        </authorList>
    </citation>
    <scope>IDENTIFICATION</scope>
</reference>
<sequence length="106" mass="11779">TSTTFNSTTGGKPRGSLKPWEIFLITLVSAVVAVGFFAGLFFCVRNSVSLREVFDPAVYHPHGSHIGLGPGGNHGVHHKPRWSPNWFWKRPVSSIAMEMRGRHNRP</sequence>
<dbReference type="Pfam" id="PF14654">
    <property type="entry name" value="Epiglycanin_C"/>
    <property type="match status" value="1"/>
</dbReference>
<reference evidence="3 4" key="1">
    <citation type="journal article" date="2015" name="Annu Rev Anim Biosci">
        <title>The Genome 10K Project: a way forward.</title>
        <authorList>
            <person name="Koepfli K.P."/>
            <person name="Paten B."/>
            <person name="O'Brien S.J."/>
            <person name="Koepfli K.P."/>
            <person name="Paten B."/>
            <person name="Antunes A."/>
            <person name="Belov K."/>
            <person name="Bustamante C."/>
            <person name="Castoe T.A."/>
            <person name="Clawson H."/>
            <person name="Crawford A.J."/>
            <person name="Diekhans M."/>
            <person name="Distel D."/>
            <person name="Durbin R."/>
            <person name="Earl D."/>
            <person name="Fujita M.K."/>
            <person name="Gamble T."/>
            <person name="Georges A."/>
            <person name="Gemmell N."/>
            <person name="Gilbert M.T."/>
            <person name="Graves J.M."/>
            <person name="Green R.E."/>
            <person name="Hickey G."/>
            <person name="Jarvis E.D."/>
            <person name="Johnson W."/>
            <person name="Komissarov A."/>
            <person name="Korf I."/>
            <person name="Kuhn R."/>
            <person name="Larkin D.M."/>
            <person name="Lewin H."/>
            <person name="Lopez J.V."/>
            <person name="Ma J."/>
            <person name="Marques-Bonet T."/>
            <person name="Miller W."/>
            <person name="Murphy R."/>
            <person name="Pevzner P."/>
            <person name="Shapiro B."/>
            <person name="Steiner C."/>
            <person name="Tamazian G."/>
            <person name="Venkatesh B."/>
            <person name="Wang J."/>
            <person name="Wayne R."/>
            <person name="Wiley E."/>
            <person name="Yang H."/>
            <person name="Zhang G."/>
            <person name="Haussler D."/>
            <person name="Ryder O."/>
            <person name="O'Brien S.J."/>
        </authorList>
    </citation>
    <scope>NUCLEOTIDE SEQUENCE</scope>
</reference>
<evidence type="ECO:0000313" key="4">
    <source>
        <dbReference type="Proteomes" id="UP000472240"/>
    </source>
</evidence>
<accession>A0A671DJV8</accession>
<keyword evidence="1" id="KW-0472">Membrane</keyword>
<feature type="domain" description="Mucin catalytic TM and cytoplasmic tail" evidence="2">
    <location>
        <begin position="12"/>
        <end position="91"/>
    </location>
</feature>
<reference evidence="4" key="3">
    <citation type="submission" date="2018-12" db="EMBL/GenBank/DDBJ databases">
        <title>G10K-VGP greater horseshoe bat female genome, primary haplotype.</title>
        <authorList>
            <person name="Teeling E."/>
            <person name="Myers G."/>
            <person name="Vernes S."/>
            <person name="Pippel M."/>
            <person name="Winkler S."/>
            <person name="Fedrigo O."/>
            <person name="Rhie A."/>
            <person name="Koren S."/>
            <person name="Phillippy A."/>
            <person name="Lewin H."/>
            <person name="Damas J."/>
            <person name="Howe K."/>
            <person name="Mountcastle J."/>
            <person name="Jarvis E.D."/>
        </authorList>
    </citation>
    <scope>NUCLEOTIDE SEQUENCE [LARGE SCALE GENOMIC DNA]</scope>
</reference>
<dbReference type="Proteomes" id="UP000472240">
    <property type="component" value="Chromosome 3"/>
</dbReference>
<keyword evidence="1" id="KW-1133">Transmembrane helix</keyword>
<dbReference type="InParanoid" id="A0A671DJV8"/>
<dbReference type="OMA" id="MRRRYNG"/>
<dbReference type="GeneTree" id="ENSGT00940000164618"/>
<keyword evidence="4" id="KW-1185">Reference proteome</keyword>
<dbReference type="Ensembl" id="ENSRFET00010001160.1">
    <property type="protein sequence ID" value="ENSRFEP00010001037.1"/>
    <property type="gene ID" value="ENSRFEG00010000813.1"/>
</dbReference>
<keyword evidence="1" id="KW-0812">Transmembrane</keyword>
<evidence type="ECO:0000256" key="1">
    <source>
        <dbReference type="SAM" id="Phobius"/>
    </source>
</evidence>
<feature type="transmembrane region" description="Helical" evidence="1">
    <location>
        <begin position="22"/>
        <end position="44"/>
    </location>
</feature>
<dbReference type="InterPro" id="IPR028199">
    <property type="entry name" value="Mucin_dom"/>
</dbReference>